<dbReference type="Proteomes" id="UP001314169">
    <property type="component" value="Chromosome 11"/>
</dbReference>
<evidence type="ECO:0000256" key="3">
    <source>
        <dbReference type="SAM" id="SignalP"/>
    </source>
</evidence>
<reference evidence="5" key="1">
    <citation type="submission" date="2023-12" db="EMBL/GenBank/DDBJ databases">
        <authorList>
            <person name="Brown T."/>
        </authorList>
    </citation>
    <scope>NUCLEOTIDE SEQUENCE</scope>
</reference>
<dbReference type="SUPFAM" id="SSF48726">
    <property type="entry name" value="Immunoglobulin"/>
    <property type="match status" value="1"/>
</dbReference>
<dbReference type="EMBL" id="OY882868">
    <property type="protein sequence ID" value="CAK6434423.1"/>
    <property type="molecule type" value="Genomic_DNA"/>
</dbReference>
<feature type="chain" id="PRO_5045041818" description="Ig-like domain-containing protein" evidence="3">
    <location>
        <begin position="22"/>
        <end position="179"/>
    </location>
</feature>
<dbReference type="SMART" id="SM00409">
    <property type="entry name" value="IG"/>
    <property type="match status" value="1"/>
</dbReference>
<evidence type="ECO:0000313" key="6">
    <source>
        <dbReference type="Proteomes" id="UP001314169"/>
    </source>
</evidence>
<protein>
    <recommendedName>
        <fullName evidence="4">Ig-like domain-containing protein</fullName>
    </recommendedName>
</protein>
<accession>A0ABN9ZA50</accession>
<name>A0ABN9ZA50_PIPNA</name>
<feature type="signal peptide" evidence="3">
    <location>
        <begin position="1"/>
        <end position="21"/>
    </location>
</feature>
<keyword evidence="1 3" id="KW-0732">Signal</keyword>
<dbReference type="InterPro" id="IPR013783">
    <property type="entry name" value="Ig-like_fold"/>
</dbReference>
<dbReference type="PROSITE" id="PS50835">
    <property type="entry name" value="IG_LIKE"/>
    <property type="match status" value="1"/>
</dbReference>
<dbReference type="Pfam" id="PF07686">
    <property type="entry name" value="V-set"/>
    <property type="match status" value="1"/>
</dbReference>
<dbReference type="InterPro" id="IPR003599">
    <property type="entry name" value="Ig_sub"/>
</dbReference>
<keyword evidence="6" id="KW-1185">Reference proteome</keyword>
<dbReference type="PANTHER" id="PTHR23268">
    <property type="entry name" value="T-CELL RECEPTOR BETA CHAIN"/>
    <property type="match status" value="1"/>
</dbReference>
<sequence>MESQMLCCLALCLLRAGTVRSSVTQTPKYLLREEGRDVTLDCEQNLNHDSMYWYRQDPGQGLRLIYFSRVVKNVEPGDLAEGYRASREKKPLFPLTVTSTRKNQTAVYLCASSADTVEHGHLPSVHKCVWALLHCQMAWSSIPSLAHFFFHLNQALTAAAAITMLCGMARYFSDPLGWL</sequence>
<dbReference type="InterPro" id="IPR013106">
    <property type="entry name" value="Ig_V-set"/>
</dbReference>
<organism evidence="5 6">
    <name type="scientific">Pipistrellus nathusii</name>
    <name type="common">Nathusius' pipistrelle</name>
    <dbReference type="NCBI Taxonomy" id="59473"/>
    <lineage>
        <taxon>Eukaryota</taxon>
        <taxon>Metazoa</taxon>
        <taxon>Chordata</taxon>
        <taxon>Craniata</taxon>
        <taxon>Vertebrata</taxon>
        <taxon>Euteleostomi</taxon>
        <taxon>Mammalia</taxon>
        <taxon>Eutheria</taxon>
        <taxon>Laurasiatheria</taxon>
        <taxon>Chiroptera</taxon>
        <taxon>Yangochiroptera</taxon>
        <taxon>Vespertilionidae</taxon>
        <taxon>Pipistrellus</taxon>
    </lineage>
</organism>
<gene>
    <name evidence="5" type="ORF">MPIPNATIZW_LOCUS2729</name>
</gene>
<dbReference type="InterPro" id="IPR007110">
    <property type="entry name" value="Ig-like_dom"/>
</dbReference>
<proteinExistence type="predicted"/>
<keyword evidence="2" id="KW-0391">Immunity</keyword>
<evidence type="ECO:0000256" key="2">
    <source>
        <dbReference type="ARBA" id="ARBA00022859"/>
    </source>
</evidence>
<evidence type="ECO:0000313" key="5">
    <source>
        <dbReference type="EMBL" id="CAK6434423.1"/>
    </source>
</evidence>
<feature type="domain" description="Ig-like" evidence="4">
    <location>
        <begin position="21"/>
        <end position="110"/>
    </location>
</feature>
<dbReference type="InterPro" id="IPR036179">
    <property type="entry name" value="Ig-like_dom_sf"/>
</dbReference>
<dbReference type="SMART" id="SM00406">
    <property type="entry name" value="IGv"/>
    <property type="match status" value="1"/>
</dbReference>
<dbReference type="Gene3D" id="2.60.40.10">
    <property type="entry name" value="Immunoglobulins"/>
    <property type="match status" value="1"/>
</dbReference>
<evidence type="ECO:0000259" key="4">
    <source>
        <dbReference type="PROSITE" id="PS50835"/>
    </source>
</evidence>
<evidence type="ECO:0000256" key="1">
    <source>
        <dbReference type="ARBA" id="ARBA00022729"/>
    </source>
</evidence>
<dbReference type="PANTHER" id="PTHR23268:SF28">
    <property type="entry name" value="T CELL RECEPTOR BETA VARIABLE 19"/>
    <property type="match status" value="1"/>
</dbReference>
<dbReference type="InterPro" id="IPR050413">
    <property type="entry name" value="TCR_beta_variable"/>
</dbReference>